<comment type="similarity">
    <text evidence="2 9">Belongs to the mitochondrial carrier (TC 2.A.29) family.</text>
</comment>
<evidence type="ECO:0000256" key="8">
    <source>
        <dbReference type="PROSITE-ProRule" id="PRU00282"/>
    </source>
</evidence>
<proteinExistence type="inferred from homology"/>
<dbReference type="VEuPathDB" id="FungiDB:DNF11_0586"/>
<dbReference type="AlphaFoldDB" id="A0A3G2S198"/>
<evidence type="ECO:0000256" key="2">
    <source>
        <dbReference type="ARBA" id="ARBA00006375"/>
    </source>
</evidence>
<gene>
    <name evidence="10" type="primary">SLC25A32</name>
    <name evidence="10" type="ORF">DNF11_0586</name>
</gene>
<dbReference type="PROSITE" id="PS50920">
    <property type="entry name" value="SOLCAR"/>
    <property type="match status" value="3"/>
</dbReference>
<dbReference type="GO" id="GO:0006862">
    <property type="term" value="P:nucleotide transport"/>
    <property type="evidence" value="ECO:0007669"/>
    <property type="project" value="InterPro"/>
</dbReference>
<name>A0A3G2S198_MALR7</name>
<evidence type="ECO:0000256" key="5">
    <source>
        <dbReference type="ARBA" id="ARBA00022737"/>
    </source>
</evidence>
<dbReference type="GO" id="GO:0055085">
    <property type="term" value="P:transmembrane transport"/>
    <property type="evidence" value="ECO:0007669"/>
    <property type="project" value="InterPro"/>
</dbReference>
<feature type="repeat" description="Solcar" evidence="8">
    <location>
        <begin position="18"/>
        <end position="131"/>
    </location>
</feature>
<dbReference type="InterPro" id="IPR018108">
    <property type="entry name" value="MCP_transmembrane"/>
</dbReference>
<evidence type="ECO:0000256" key="6">
    <source>
        <dbReference type="ARBA" id="ARBA00022989"/>
    </source>
</evidence>
<dbReference type="EMBL" id="CP033148">
    <property type="protein sequence ID" value="AYO41536.1"/>
    <property type="molecule type" value="Genomic_DNA"/>
</dbReference>
<keyword evidence="5" id="KW-0677">Repeat</keyword>
<keyword evidence="11" id="KW-1185">Reference proteome</keyword>
<dbReference type="Proteomes" id="UP000269793">
    <property type="component" value="Chromosome I"/>
</dbReference>
<evidence type="ECO:0000313" key="11">
    <source>
        <dbReference type="Proteomes" id="UP000269793"/>
    </source>
</evidence>
<evidence type="ECO:0000313" key="10">
    <source>
        <dbReference type="EMBL" id="AYO41536.1"/>
    </source>
</evidence>
<dbReference type="InterPro" id="IPR044712">
    <property type="entry name" value="SLC25A32-like"/>
</dbReference>
<sequence length="391" mass="42819">MSGRRATTAETAVSYFSTPAVDHAVAGVVAGTVSTLCMNPLDLLKTRFQVNQSAFSAVPTERSPFYQAIARRRWLYWGMGGRQIVDIADGIYGIYKNYGWGGLYRGVVPNVVGNASSWGLYFLWYTMFKEAMAPQKEGAEPTRLSPGGHLLAATESGVITAIMTNPLWVVKTRMFTTTMAELPLRPGVNGSVAGDPARAGLAQYLREPGAERPVAYRGLVHGLVHTLRTEGIVGLYKGVGLAILGVSNGAIQFMAYEQLKQWRSISQLRRSDATRKNAYSEQELDNVKLSNTEYTILSGVAKLVAITLTYPYQVVRSRVQSHATAHLYPNVWTCVKRTAQEEGFHAFYRGFATNAVRILPGTCVTFVAYENVAWMLRTAAQARAPAVTTSA</sequence>
<reference evidence="10 11" key="1">
    <citation type="submission" date="2018-10" db="EMBL/GenBank/DDBJ databases">
        <title>Complete genome sequence of Malassezia restricta CBS 7877.</title>
        <authorList>
            <person name="Morand S.C."/>
            <person name="Bertignac M."/>
            <person name="Iltis A."/>
            <person name="Kolder I."/>
            <person name="Pirovano W."/>
            <person name="Jourdain R."/>
            <person name="Clavaud C."/>
        </authorList>
    </citation>
    <scope>NUCLEOTIDE SEQUENCE [LARGE SCALE GENOMIC DNA]</scope>
    <source>
        <strain evidence="10 11">CBS 7877</strain>
    </source>
</reference>
<dbReference type="GO" id="GO:0016020">
    <property type="term" value="C:membrane"/>
    <property type="evidence" value="ECO:0007669"/>
    <property type="project" value="UniProtKB-SubCell"/>
</dbReference>
<feature type="repeat" description="Solcar" evidence="8">
    <location>
        <begin position="293"/>
        <end position="375"/>
    </location>
</feature>
<dbReference type="STRING" id="425264.A0A3G2S198"/>
<dbReference type="SUPFAM" id="SSF103506">
    <property type="entry name" value="Mitochondrial carrier"/>
    <property type="match status" value="1"/>
</dbReference>
<evidence type="ECO:0000256" key="4">
    <source>
        <dbReference type="ARBA" id="ARBA00022692"/>
    </source>
</evidence>
<keyword evidence="7 8" id="KW-0472">Membrane</keyword>
<feature type="repeat" description="Solcar" evidence="8">
    <location>
        <begin position="144"/>
        <end position="262"/>
    </location>
</feature>
<keyword evidence="6" id="KW-1133">Transmembrane helix</keyword>
<dbReference type="PANTHER" id="PTHR45683">
    <property type="entry name" value="MITOCHONDRIAL NICOTINAMIDE ADENINE DINUCLEOTIDE TRANSPORTER 1-RELATED-RELATED"/>
    <property type="match status" value="1"/>
</dbReference>
<evidence type="ECO:0000256" key="7">
    <source>
        <dbReference type="ARBA" id="ARBA00023136"/>
    </source>
</evidence>
<evidence type="ECO:0000256" key="1">
    <source>
        <dbReference type="ARBA" id="ARBA00004141"/>
    </source>
</evidence>
<protein>
    <submittedName>
        <fullName evidence="10">Mitochondrial folate transporter/carrier</fullName>
    </submittedName>
</protein>
<comment type="subcellular location">
    <subcellularLocation>
        <location evidence="1">Membrane</location>
        <topology evidence="1">Multi-pass membrane protein</topology>
    </subcellularLocation>
</comment>
<evidence type="ECO:0000256" key="3">
    <source>
        <dbReference type="ARBA" id="ARBA00022448"/>
    </source>
</evidence>
<dbReference type="Gene3D" id="1.50.40.10">
    <property type="entry name" value="Mitochondrial carrier domain"/>
    <property type="match status" value="2"/>
</dbReference>
<keyword evidence="3 9" id="KW-0813">Transport</keyword>
<evidence type="ECO:0000256" key="9">
    <source>
        <dbReference type="RuleBase" id="RU000488"/>
    </source>
</evidence>
<accession>A0A3G2S198</accession>
<keyword evidence="4 8" id="KW-0812">Transmembrane</keyword>
<dbReference type="OrthoDB" id="428293at2759"/>
<dbReference type="InterPro" id="IPR023395">
    <property type="entry name" value="MCP_dom_sf"/>
</dbReference>
<organism evidence="10 11">
    <name type="scientific">Malassezia restricta (strain ATCC 96810 / NBRC 103918 / CBS 7877)</name>
    <name type="common">Seborrheic dermatitis infection agent</name>
    <dbReference type="NCBI Taxonomy" id="425264"/>
    <lineage>
        <taxon>Eukaryota</taxon>
        <taxon>Fungi</taxon>
        <taxon>Dikarya</taxon>
        <taxon>Basidiomycota</taxon>
        <taxon>Ustilaginomycotina</taxon>
        <taxon>Malasseziomycetes</taxon>
        <taxon>Malasseziales</taxon>
        <taxon>Malasseziaceae</taxon>
        <taxon>Malassezia</taxon>
    </lineage>
</organism>
<dbReference type="Pfam" id="PF00153">
    <property type="entry name" value="Mito_carr"/>
    <property type="match status" value="3"/>
</dbReference>